<feature type="transmembrane region" description="Helical" evidence="1">
    <location>
        <begin position="96"/>
        <end position="118"/>
    </location>
</feature>
<name>A0ABW2ENW3_9BACI</name>
<feature type="transmembrane region" description="Helical" evidence="1">
    <location>
        <begin position="34"/>
        <end position="52"/>
    </location>
</feature>
<keyword evidence="3" id="KW-1185">Reference proteome</keyword>
<dbReference type="InterPro" id="IPR048147">
    <property type="entry name" value="CBO0543-like"/>
</dbReference>
<evidence type="ECO:0000313" key="3">
    <source>
        <dbReference type="Proteomes" id="UP001596410"/>
    </source>
</evidence>
<dbReference type="RefSeq" id="WP_204711955.1">
    <property type="nucleotide sequence ID" value="NZ_JBHSZV010000023.1"/>
</dbReference>
<keyword evidence="1" id="KW-1133">Transmembrane helix</keyword>
<gene>
    <name evidence="2" type="ORF">ACFQIC_09475</name>
</gene>
<accession>A0ABW2ENW3</accession>
<reference evidence="3" key="1">
    <citation type="journal article" date="2019" name="Int. J. Syst. Evol. Microbiol.">
        <title>The Global Catalogue of Microorganisms (GCM) 10K type strain sequencing project: providing services to taxonomists for standard genome sequencing and annotation.</title>
        <authorList>
            <consortium name="The Broad Institute Genomics Platform"/>
            <consortium name="The Broad Institute Genome Sequencing Center for Infectious Disease"/>
            <person name="Wu L."/>
            <person name="Ma J."/>
        </authorList>
    </citation>
    <scope>NUCLEOTIDE SEQUENCE [LARGE SCALE GENOMIC DNA]</scope>
    <source>
        <strain evidence="3">CGMCC 4.1621</strain>
    </source>
</reference>
<comment type="caution">
    <text evidence="2">The sequence shown here is derived from an EMBL/GenBank/DDBJ whole genome shotgun (WGS) entry which is preliminary data.</text>
</comment>
<organism evidence="2 3">
    <name type="scientific">Halobacillus seohaensis</name>
    <dbReference type="NCBI Taxonomy" id="447421"/>
    <lineage>
        <taxon>Bacteria</taxon>
        <taxon>Bacillati</taxon>
        <taxon>Bacillota</taxon>
        <taxon>Bacilli</taxon>
        <taxon>Bacillales</taxon>
        <taxon>Bacillaceae</taxon>
        <taxon>Halobacillus</taxon>
    </lineage>
</organism>
<sequence length="189" mass="22084">MNETQLSNKIFEQKEQLNSLISKYYELYSGMDTWYLWFNIASILIPLIILYFKIDKKRLFEISFFGYTAHLLWANIDSVLSANNYLVHPHTLTHLTPTGITITAVLFPVTFMLLYQYCTNKEKSFYIYAIIFSLIFAYGFGGFSKAVDLLKMHKGMNLTYLFLIDIAVAFTALWVTKLFRKFKDVGRNV</sequence>
<keyword evidence="1" id="KW-0472">Membrane</keyword>
<proteinExistence type="predicted"/>
<dbReference type="NCBIfam" id="NF041644">
    <property type="entry name" value="CBO0543_fam"/>
    <property type="match status" value="1"/>
</dbReference>
<evidence type="ECO:0000313" key="2">
    <source>
        <dbReference type="EMBL" id="MFC7062089.1"/>
    </source>
</evidence>
<evidence type="ECO:0000256" key="1">
    <source>
        <dbReference type="SAM" id="Phobius"/>
    </source>
</evidence>
<feature type="transmembrane region" description="Helical" evidence="1">
    <location>
        <begin position="158"/>
        <end position="179"/>
    </location>
</feature>
<protein>
    <submittedName>
        <fullName evidence="2">CBO0543 family protein</fullName>
    </submittedName>
</protein>
<dbReference type="EMBL" id="JBHSZV010000023">
    <property type="protein sequence ID" value="MFC7062089.1"/>
    <property type="molecule type" value="Genomic_DNA"/>
</dbReference>
<feature type="transmembrane region" description="Helical" evidence="1">
    <location>
        <begin position="125"/>
        <end position="146"/>
    </location>
</feature>
<dbReference type="Proteomes" id="UP001596410">
    <property type="component" value="Unassembled WGS sequence"/>
</dbReference>
<keyword evidence="1" id="KW-0812">Transmembrane</keyword>
<feature type="transmembrane region" description="Helical" evidence="1">
    <location>
        <begin position="59"/>
        <end position="76"/>
    </location>
</feature>